<dbReference type="OrthoDB" id="221123at2157"/>
<dbReference type="Proteomes" id="UP000011534">
    <property type="component" value="Unassembled WGS sequence"/>
</dbReference>
<protein>
    <submittedName>
        <fullName evidence="2">Uncharacterized protein</fullName>
    </submittedName>
</protein>
<dbReference type="AlphaFoldDB" id="M0IYL5"/>
<evidence type="ECO:0000313" key="3">
    <source>
        <dbReference type="Proteomes" id="UP000011534"/>
    </source>
</evidence>
<dbReference type="EMBL" id="AOLQ01000065">
    <property type="protein sequence ID" value="EMA01826.1"/>
    <property type="molecule type" value="Genomic_DNA"/>
</dbReference>
<proteinExistence type="predicted"/>
<keyword evidence="1" id="KW-0812">Transmembrane</keyword>
<dbReference type="RefSeq" id="WP_004517862.1">
    <property type="nucleotide sequence ID" value="NZ_AOLQ01000065.1"/>
</dbReference>
<reference evidence="2 3" key="1">
    <citation type="journal article" date="2014" name="PLoS Genet.">
        <title>Phylogenetically driven sequencing of extremely halophilic archaea reveals strategies for static and dynamic osmo-response.</title>
        <authorList>
            <person name="Becker E.A."/>
            <person name="Seitzer P.M."/>
            <person name="Tritt A."/>
            <person name="Larsen D."/>
            <person name="Krusor M."/>
            <person name="Yao A.I."/>
            <person name="Wu D."/>
            <person name="Madern D."/>
            <person name="Eisen J.A."/>
            <person name="Darling A.E."/>
            <person name="Facciotti M.T."/>
        </authorList>
    </citation>
    <scope>NUCLEOTIDE SEQUENCE [LARGE SCALE GENOMIC DNA]</scope>
    <source>
        <strain evidence="2 3">ATCC 29715</strain>
    </source>
</reference>
<name>M0IYL5_HALVA</name>
<evidence type="ECO:0000256" key="1">
    <source>
        <dbReference type="SAM" id="Phobius"/>
    </source>
</evidence>
<keyword evidence="3" id="KW-1185">Reference proteome</keyword>
<feature type="transmembrane region" description="Helical" evidence="1">
    <location>
        <begin position="21"/>
        <end position="37"/>
    </location>
</feature>
<gene>
    <name evidence="2" type="ORF">C437_15441</name>
</gene>
<dbReference type="PATRIC" id="fig|662477.6.peg.3009"/>
<sequence length="178" mass="19376">MSHSRVPSDLKAEVRAHKVKLSLLASSAVVLSLGVYANDSTALLVGVIGTAMGIGQFISYWGTATTPAKVGGGTPKEVLGDVIQVLDHEERKNYTTGRRLDELAGDDTVVVLAVGEQPDRLDRLLPWRETRPRSEYAPVVVVGDEYAPNEGETVNWVLQPTTLEGVYVRRYWGSPEDS</sequence>
<evidence type="ECO:0000313" key="2">
    <source>
        <dbReference type="EMBL" id="EMA01826.1"/>
    </source>
</evidence>
<organism evidence="2 3">
    <name type="scientific">Haloarcula vallismortis ATCC 29715</name>
    <dbReference type="NCBI Taxonomy" id="662477"/>
    <lineage>
        <taxon>Archaea</taxon>
        <taxon>Methanobacteriati</taxon>
        <taxon>Methanobacteriota</taxon>
        <taxon>Stenosarchaea group</taxon>
        <taxon>Halobacteria</taxon>
        <taxon>Halobacteriales</taxon>
        <taxon>Haloarculaceae</taxon>
        <taxon>Haloarcula</taxon>
    </lineage>
</organism>
<keyword evidence="1" id="KW-0472">Membrane</keyword>
<feature type="transmembrane region" description="Helical" evidence="1">
    <location>
        <begin position="43"/>
        <end position="61"/>
    </location>
</feature>
<accession>M0IYL5</accession>
<comment type="caution">
    <text evidence="2">The sequence shown here is derived from an EMBL/GenBank/DDBJ whole genome shotgun (WGS) entry which is preliminary data.</text>
</comment>
<dbReference type="Pfam" id="PF24370">
    <property type="entry name" value="DUF7526"/>
    <property type="match status" value="1"/>
</dbReference>
<dbReference type="InterPro" id="IPR055948">
    <property type="entry name" value="DUF7526"/>
</dbReference>
<keyword evidence="1" id="KW-1133">Transmembrane helix</keyword>